<comment type="caution">
    <text evidence="7">The sequence shown here is derived from an EMBL/GenBank/DDBJ whole genome shotgun (WGS) entry which is preliminary data.</text>
</comment>
<dbReference type="AlphaFoldDB" id="A0AAV3R1K9"/>
<gene>
    <name evidence="7" type="ORF">LIER_40821</name>
</gene>
<dbReference type="Proteomes" id="UP001454036">
    <property type="component" value="Unassembled WGS sequence"/>
</dbReference>
<evidence type="ECO:0000313" key="7">
    <source>
        <dbReference type="EMBL" id="GAA0169740.1"/>
    </source>
</evidence>
<dbReference type="PANTHER" id="PTHR17204:SF26">
    <property type="entry name" value="PRE-MRNA-PROCESSING FACTOR 39-2"/>
    <property type="match status" value="1"/>
</dbReference>
<keyword evidence="8" id="KW-1185">Reference proteome</keyword>
<keyword evidence="3" id="KW-0677">Repeat</keyword>
<evidence type="ECO:0000313" key="8">
    <source>
        <dbReference type="Proteomes" id="UP001454036"/>
    </source>
</evidence>
<organism evidence="7 8">
    <name type="scientific">Lithospermum erythrorhizon</name>
    <name type="common">Purple gromwell</name>
    <name type="synonym">Lithospermum officinale var. erythrorhizon</name>
    <dbReference type="NCBI Taxonomy" id="34254"/>
    <lineage>
        <taxon>Eukaryota</taxon>
        <taxon>Viridiplantae</taxon>
        <taxon>Streptophyta</taxon>
        <taxon>Embryophyta</taxon>
        <taxon>Tracheophyta</taxon>
        <taxon>Spermatophyta</taxon>
        <taxon>Magnoliopsida</taxon>
        <taxon>eudicotyledons</taxon>
        <taxon>Gunneridae</taxon>
        <taxon>Pentapetalae</taxon>
        <taxon>asterids</taxon>
        <taxon>lamiids</taxon>
        <taxon>Boraginales</taxon>
        <taxon>Boraginaceae</taxon>
        <taxon>Boraginoideae</taxon>
        <taxon>Lithospermeae</taxon>
        <taxon>Lithospermum</taxon>
    </lineage>
</organism>
<evidence type="ECO:0000256" key="4">
    <source>
        <dbReference type="ARBA" id="ARBA00023187"/>
    </source>
</evidence>
<dbReference type="SUPFAM" id="SSF48452">
    <property type="entry name" value="TPR-like"/>
    <property type="match status" value="1"/>
</dbReference>
<dbReference type="GO" id="GO:0000243">
    <property type="term" value="C:commitment complex"/>
    <property type="evidence" value="ECO:0007669"/>
    <property type="project" value="TreeGrafter"/>
</dbReference>
<dbReference type="GO" id="GO:0030627">
    <property type="term" value="F:pre-mRNA 5'-splice site binding"/>
    <property type="evidence" value="ECO:0007669"/>
    <property type="project" value="TreeGrafter"/>
</dbReference>
<dbReference type="InterPro" id="IPR003107">
    <property type="entry name" value="HAT"/>
</dbReference>
<reference evidence="7 8" key="1">
    <citation type="submission" date="2024-01" db="EMBL/GenBank/DDBJ databases">
        <title>The complete chloroplast genome sequence of Lithospermum erythrorhizon: insights into the phylogenetic relationship among Boraginaceae species and the maternal lineages of purple gromwells.</title>
        <authorList>
            <person name="Okada T."/>
            <person name="Watanabe K."/>
        </authorList>
    </citation>
    <scope>NUCLEOTIDE SEQUENCE [LARGE SCALE GENOMIC DNA]</scope>
</reference>
<accession>A0AAV3R1K9</accession>
<protein>
    <submittedName>
        <fullName evidence="7">RNA splicing factor</fullName>
    </submittedName>
</protein>
<evidence type="ECO:0000256" key="2">
    <source>
        <dbReference type="ARBA" id="ARBA00022664"/>
    </source>
</evidence>
<dbReference type="FunFam" id="1.25.40.10:FF:000064">
    <property type="entry name" value="Putative pre-mrna-processing factor 39"/>
    <property type="match status" value="1"/>
</dbReference>
<dbReference type="GO" id="GO:0005685">
    <property type="term" value="C:U1 snRNP"/>
    <property type="evidence" value="ECO:0007669"/>
    <property type="project" value="TreeGrafter"/>
</dbReference>
<evidence type="ECO:0000256" key="5">
    <source>
        <dbReference type="ARBA" id="ARBA00023242"/>
    </source>
</evidence>
<dbReference type="Pfam" id="PF23240">
    <property type="entry name" value="HAT_PRP39_N"/>
    <property type="match status" value="1"/>
</dbReference>
<evidence type="ECO:0000256" key="6">
    <source>
        <dbReference type="ARBA" id="ARBA00038019"/>
    </source>
</evidence>
<dbReference type="Gene3D" id="1.25.40.10">
    <property type="entry name" value="Tetratricopeptide repeat domain"/>
    <property type="match status" value="1"/>
</dbReference>
<name>A0AAV3R1K9_LITER</name>
<dbReference type="GO" id="GO:0071004">
    <property type="term" value="C:U2-type prespliceosome"/>
    <property type="evidence" value="ECO:0007669"/>
    <property type="project" value="TreeGrafter"/>
</dbReference>
<evidence type="ECO:0000256" key="1">
    <source>
        <dbReference type="ARBA" id="ARBA00004123"/>
    </source>
</evidence>
<keyword evidence="4" id="KW-0508">mRNA splicing</keyword>
<sequence>MEVDNHGNELHTQTQPMDVEIFSAPKGQQAKCGKHDVDLGETLHEMIAEDSLDFGSWTFLISEIEKVHSDNIDMLSLAYDSFLSKFLLCHWYWTKYAYHKARLCTVVEAVDIFERAVESTTFSVGFWLNYCTFSESFLMDPSDIRRVYERAFSFVGKDYNCHVLWDKYLQFEFSQQQWGMLAHIYIRVLKFPTKGLHFYCDKYDMLLMVIRFCNFI</sequence>
<dbReference type="EMBL" id="BAABME010024217">
    <property type="protein sequence ID" value="GAA0169740.1"/>
    <property type="molecule type" value="Genomic_DNA"/>
</dbReference>
<comment type="similarity">
    <text evidence="6">Belongs to the PRP39 family.</text>
</comment>
<keyword evidence="2" id="KW-0507">mRNA processing</keyword>
<dbReference type="SMART" id="SM00386">
    <property type="entry name" value="HAT"/>
    <property type="match status" value="3"/>
</dbReference>
<dbReference type="InterPro" id="IPR011990">
    <property type="entry name" value="TPR-like_helical_dom_sf"/>
</dbReference>
<comment type="subcellular location">
    <subcellularLocation>
        <location evidence="1">Nucleus</location>
    </subcellularLocation>
</comment>
<dbReference type="GO" id="GO:0000395">
    <property type="term" value="P:mRNA 5'-splice site recognition"/>
    <property type="evidence" value="ECO:0007669"/>
    <property type="project" value="TreeGrafter"/>
</dbReference>
<evidence type="ECO:0000256" key="3">
    <source>
        <dbReference type="ARBA" id="ARBA00022737"/>
    </source>
</evidence>
<proteinExistence type="inferred from homology"/>
<keyword evidence="5" id="KW-0539">Nucleus</keyword>
<dbReference type="PANTHER" id="PTHR17204">
    <property type="entry name" value="PRE-MRNA PROCESSING PROTEIN PRP39-RELATED"/>
    <property type="match status" value="1"/>
</dbReference>